<feature type="domain" description="Putative auto-transporter adhesin head GIN" evidence="2">
    <location>
        <begin position="33"/>
        <end position="193"/>
    </location>
</feature>
<keyword evidence="1" id="KW-0732">Signal</keyword>
<accession>A0A923KNY2</accession>
<gene>
    <name evidence="3" type="ORF">H8K32_05825</name>
</gene>
<reference evidence="3" key="1">
    <citation type="submission" date="2020-08" db="EMBL/GenBank/DDBJ databases">
        <title>Novel species isolated from subtropical streams in China.</title>
        <authorList>
            <person name="Lu H."/>
        </authorList>
    </citation>
    <scope>NUCLEOTIDE SEQUENCE</scope>
    <source>
        <strain evidence="3">KACC 12607</strain>
    </source>
</reference>
<keyword evidence="4" id="KW-1185">Reference proteome</keyword>
<feature type="signal peptide" evidence="1">
    <location>
        <begin position="1"/>
        <end position="23"/>
    </location>
</feature>
<sequence length="210" mass="22559">MRPILTTVAMSLTLCFLSTNVLADEQIRNVSSFNIINTQSACKIIVEVGKTQSITLRGDTQFIEKFSTIVVGNELTISDKSKRLKITDADQIIITVPELKKFNFQGAGSTKINNLNSDNFELLYEGAGSLTANGKVSHLTIRSQGVGSIDTKDVSAQEVDVRGEGIGSISVTAFEKLNATLQGIGSLTYYGHPRTIKKSVEGIGSIKAGD</sequence>
<feature type="chain" id="PRO_5036904482" evidence="1">
    <location>
        <begin position="24"/>
        <end position="210"/>
    </location>
</feature>
<evidence type="ECO:0000313" key="4">
    <source>
        <dbReference type="Proteomes" id="UP000634011"/>
    </source>
</evidence>
<dbReference type="InterPro" id="IPR021255">
    <property type="entry name" value="DUF2807"/>
</dbReference>
<dbReference type="EMBL" id="JACOFV010000004">
    <property type="protein sequence ID" value="MBC3861614.1"/>
    <property type="molecule type" value="Genomic_DNA"/>
</dbReference>
<dbReference type="RefSeq" id="WP_186911547.1">
    <property type="nucleotide sequence ID" value="NZ_JACOFV010000004.1"/>
</dbReference>
<name>A0A923KNY2_9BURK</name>
<evidence type="ECO:0000313" key="3">
    <source>
        <dbReference type="EMBL" id="MBC3861614.1"/>
    </source>
</evidence>
<organism evidence="3 4">
    <name type="scientific">Undibacterium jejuense</name>
    <dbReference type="NCBI Taxonomy" id="1344949"/>
    <lineage>
        <taxon>Bacteria</taxon>
        <taxon>Pseudomonadati</taxon>
        <taxon>Pseudomonadota</taxon>
        <taxon>Betaproteobacteria</taxon>
        <taxon>Burkholderiales</taxon>
        <taxon>Oxalobacteraceae</taxon>
        <taxon>Undibacterium</taxon>
    </lineage>
</organism>
<evidence type="ECO:0000259" key="2">
    <source>
        <dbReference type="Pfam" id="PF10988"/>
    </source>
</evidence>
<evidence type="ECO:0000256" key="1">
    <source>
        <dbReference type="SAM" id="SignalP"/>
    </source>
</evidence>
<dbReference type="Proteomes" id="UP000634011">
    <property type="component" value="Unassembled WGS sequence"/>
</dbReference>
<proteinExistence type="predicted"/>
<dbReference type="Pfam" id="PF10988">
    <property type="entry name" value="DUF2807"/>
    <property type="match status" value="1"/>
</dbReference>
<comment type="caution">
    <text evidence="3">The sequence shown here is derived from an EMBL/GenBank/DDBJ whole genome shotgun (WGS) entry which is preliminary data.</text>
</comment>
<dbReference type="AlphaFoldDB" id="A0A923KNY2"/>
<dbReference type="Gene3D" id="2.160.20.120">
    <property type="match status" value="1"/>
</dbReference>
<protein>
    <submittedName>
        <fullName evidence="3">DUF2807 domain-containing protein</fullName>
    </submittedName>
</protein>